<dbReference type="EMBL" id="CAKOES020000619">
    <property type="protein sequence ID" value="CAH2330408.1"/>
    <property type="molecule type" value="Genomic_DNA"/>
</dbReference>
<keyword evidence="3" id="KW-1185">Reference proteome</keyword>
<evidence type="ECO:0000313" key="2">
    <source>
        <dbReference type="EMBL" id="CAH2330408.1"/>
    </source>
</evidence>
<dbReference type="Proteomes" id="UP001295444">
    <property type="component" value="Unassembled WGS sequence"/>
</dbReference>
<dbReference type="AlphaFoldDB" id="A0AAD1WV43"/>
<name>A0AAD1WV43_PELCU</name>
<organism evidence="2 3">
    <name type="scientific">Pelobates cultripes</name>
    <name type="common">Western spadefoot toad</name>
    <dbReference type="NCBI Taxonomy" id="61616"/>
    <lineage>
        <taxon>Eukaryota</taxon>
        <taxon>Metazoa</taxon>
        <taxon>Chordata</taxon>
        <taxon>Craniata</taxon>
        <taxon>Vertebrata</taxon>
        <taxon>Euteleostomi</taxon>
        <taxon>Amphibia</taxon>
        <taxon>Batrachia</taxon>
        <taxon>Anura</taxon>
        <taxon>Pelobatoidea</taxon>
        <taxon>Pelobatidae</taxon>
        <taxon>Pelobates</taxon>
    </lineage>
</organism>
<dbReference type="InterPro" id="IPR004244">
    <property type="entry name" value="Transposase_22"/>
</dbReference>
<dbReference type="EMBL" id="OW240921">
    <property type="protein sequence ID" value="CAH2319632.1"/>
    <property type="molecule type" value="Genomic_DNA"/>
</dbReference>
<gene>
    <name evidence="2" type="ORF">PECUL_23A012263</name>
    <name evidence="1" type="ORF">PECUL_23A030123</name>
</gene>
<proteinExistence type="predicted"/>
<dbReference type="PANTHER" id="PTHR11505">
    <property type="entry name" value="L1 TRANSPOSABLE ELEMENT-RELATED"/>
    <property type="match status" value="1"/>
</dbReference>
<accession>A0AAD1WV43</accession>
<sequence>MATKQDLQILTSTLHDTIKTEMALIRTEVTVQGMQIQALEHTTQGLMTRIAATYQALARQGTMLLEMRSQMEDLDNCSRQCNLRVRGIPEPNDLENVERILTSLFQAISGEAAPTACALRPRSDNSVPRDIICCLSSFKQEETIMLKARSRNSWEFQGA</sequence>
<protein>
    <submittedName>
        <fullName evidence="2">Uncharacterized protein</fullName>
    </submittedName>
</protein>
<evidence type="ECO:0000313" key="1">
    <source>
        <dbReference type="EMBL" id="CAH2319632.1"/>
    </source>
</evidence>
<dbReference type="Gene3D" id="3.30.70.1820">
    <property type="entry name" value="L1 transposable element, RRM domain"/>
    <property type="match status" value="1"/>
</dbReference>
<dbReference type="Proteomes" id="UP001295444">
    <property type="component" value="Chromosome 10"/>
</dbReference>
<evidence type="ECO:0000313" key="3">
    <source>
        <dbReference type="Proteomes" id="UP001295444"/>
    </source>
</evidence>
<reference evidence="2" key="1">
    <citation type="submission" date="2022-03" db="EMBL/GenBank/DDBJ databases">
        <authorList>
            <person name="Alioto T."/>
            <person name="Alioto T."/>
            <person name="Gomez Garrido J."/>
        </authorList>
    </citation>
    <scope>NUCLEOTIDE SEQUENCE</scope>
</reference>